<dbReference type="SMART" id="SM00179">
    <property type="entry name" value="EGF_CA"/>
    <property type="match status" value="3"/>
</dbReference>
<dbReference type="SUPFAM" id="SSF49723">
    <property type="entry name" value="Lipase/lipooxygenase domain (PLAT/LH2 domain)"/>
    <property type="match status" value="1"/>
</dbReference>
<dbReference type="Gene3D" id="2.60.120.200">
    <property type="match status" value="1"/>
</dbReference>
<feature type="domain" description="F5/8 type C" evidence="15">
    <location>
        <begin position="38"/>
        <end position="148"/>
    </location>
</feature>
<dbReference type="PROSITE" id="PS50095">
    <property type="entry name" value="PLAT"/>
    <property type="match status" value="1"/>
</dbReference>
<evidence type="ECO:0000259" key="16">
    <source>
        <dbReference type="PROSITE" id="PS50026"/>
    </source>
</evidence>
<dbReference type="CDD" id="cd00054">
    <property type="entry name" value="EGF_CA"/>
    <property type="match status" value="3"/>
</dbReference>
<protein>
    <recommendedName>
        <fullName evidence="22">Polycystic kidney disease protein 1-like 2</fullName>
    </recommendedName>
</protein>
<evidence type="ECO:0000256" key="10">
    <source>
        <dbReference type="ARBA" id="ARBA00023157"/>
    </source>
</evidence>
<organism evidence="20 21">
    <name type="scientific">Pocillopora damicornis</name>
    <name type="common">Cauliflower coral</name>
    <name type="synonym">Millepora damicornis</name>
    <dbReference type="NCBI Taxonomy" id="46731"/>
    <lineage>
        <taxon>Eukaryota</taxon>
        <taxon>Metazoa</taxon>
        <taxon>Cnidaria</taxon>
        <taxon>Anthozoa</taxon>
        <taxon>Hexacorallia</taxon>
        <taxon>Scleractinia</taxon>
        <taxon>Astrocoeniina</taxon>
        <taxon>Pocilloporidae</taxon>
        <taxon>Pocillopora</taxon>
    </lineage>
</organism>
<keyword evidence="4 11" id="KW-0245">EGF-like domain</keyword>
<dbReference type="InterPro" id="IPR046338">
    <property type="entry name" value="GAIN_dom_sf"/>
</dbReference>
<dbReference type="Pfam" id="PF01825">
    <property type="entry name" value="GPS"/>
    <property type="match status" value="1"/>
</dbReference>
<dbReference type="Gene3D" id="2.60.220.50">
    <property type="match status" value="1"/>
</dbReference>
<dbReference type="SMART" id="SM00231">
    <property type="entry name" value="FA58C"/>
    <property type="match status" value="3"/>
</dbReference>
<dbReference type="PROSITE" id="PS00010">
    <property type="entry name" value="ASX_HYDROXYL"/>
    <property type="match status" value="3"/>
</dbReference>
<dbReference type="Pfam" id="PF07645">
    <property type="entry name" value="EGF_CA"/>
    <property type="match status" value="1"/>
</dbReference>
<evidence type="ECO:0000313" key="21">
    <source>
        <dbReference type="Proteomes" id="UP000275408"/>
    </source>
</evidence>
<evidence type="ECO:0000256" key="3">
    <source>
        <dbReference type="ARBA" id="ARBA00022475"/>
    </source>
</evidence>
<feature type="domain" description="GAIN-B" evidence="18">
    <location>
        <begin position="1623"/>
        <end position="1773"/>
    </location>
</feature>
<dbReference type="InterPro" id="IPR000742">
    <property type="entry name" value="EGF"/>
</dbReference>
<dbReference type="InterPro" id="IPR000421">
    <property type="entry name" value="FA58C"/>
</dbReference>
<dbReference type="SUPFAM" id="SSF57184">
    <property type="entry name" value="Growth factor receptor domain"/>
    <property type="match status" value="1"/>
</dbReference>
<dbReference type="InterPro" id="IPR009030">
    <property type="entry name" value="Growth_fac_rcpt_cys_sf"/>
</dbReference>
<dbReference type="Gene3D" id="2.60.60.20">
    <property type="entry name" value="PLAT/LH2 domain"/>
    <property type="match status" value="1"/>
</dbReference>
<dbReference type="InterPro" id="IPR013320">
    <property type="entry name" value="ConA-like_dom_sf"/>
</dbReference>
<dbReference type="Proteomes" id="UP000275408">
    <property type="component" value="Unassembled WGS sequence"/>
</dbReference>
<gene>
    <name evidence="20" type="ORF">pdam_00012341</name>
</gene>
<evidence type="ECO:0000313" key="20">
    <source>
        <dbReference type="EMBL" id="RMX47737.1"/>
    </source>
</evidence>
<dbReference type="SMART" id="SM00308">
    <property type="entry name" value="LH2"/>
    <property type="match status" value="1"/>
</dbReference>
<dbReference type="GO" id="GO:0005886">
    <property type="term" value="C:plasma membrane"/>
    <property type="evidence" value="ECO:0007669"/>
    <property type="project" value="UniProtKB-SubCell"/>
</dbReference>
<evidence type="ECO:0000256" key="6">
    <source>
        <dbReference type="ARBA" id="ARBA00022729"/>
    </source>
</evidence>
<evidence type="ECO:0000256" key="12">
    <source>
        <dbReference type="SAM" id="MobiDB-lite"/>
    </source>
</evidence>
<dbReference type="Pfam" id="PF20519">
    <property type="entry name" value="Polycystin_dom"/>
    <property type="match status" value="1"/>
</dbReference>
<comment type="caution">
    <text evidence="11">Lacks conserved residue(s) required for the propagation of feature annotation.</text>
</comment>
<dbReference type="FunFam" id="2.60.120.260:FF:000002">
    <property type="entry name" value="Coagulation factor VIII"/>
    <property type="match status" value="1"/>
</dbReference>
<sequence>MFDLVALFLSAGCFYPTASVPVPFCASYVPPIETHENCYSKAVGVFNPSIILDSFMRAKSHDKSHGYNTLPSYGRLNGARGNGWCAEINDKDQWLQVDLGKIIEVCAVATQGDINGNEWVIDFKLAYSKSYEDGWPTYKDANGSEAIFHRQVTWQRCICLRNEVYGTTKCAEAQGVESGAISNSQMSASSQWSHKESAHYGRLHVKETQNNAGGWVALTNDENQWLQIDLNNRYIKITRLATQGRNILNSPDRVTKYHLTYSNDGINFYFYKERGYNEAKNFAGNTDQDTVVYHDFSPPIRARYIRFRPTSWIGGVTMRVELYGCLECQDPLGMENGAISDGQITASSELNADYASSKGRLLLSEGTWLPLKDDGDQWLQIDLQNNDIIVKRVATQGMNASPKWVTSYNLQHGYKESYLQYYMEQGTIRKVFAGNNDQKTIVYHDLSPPIVGRYIRFCPANWQEGIAMRVELFGCSAAIIPEAKAIFPLNSFFETREITNKQPQGIRGDISLATGPNGDIGGSYQFSGHPNSYIEFPNDGGLDLKHSITLLCWLYPENANTAPLFNYVPSGEWSVRFWILEGKLYVDFKNREYLSTWDPFWTNQPLATHQWHYVGASYDYTTGMASIWANGVRVLEKSIGAGITLGTQDNVRVGARAKDPRYLTARIAAMQFYDVALTAEQINKVKRLGLDEDECQDEKNNCHANAQCNNTFGSYNCTCLNGYSGDGVSCLDIDECTTNVHNCDPLAVCSNTVGSFHCTCIAGYKGNGTTCVDIDECTLSTHNCHGVAHCFNNQGSFSCECRKNYIGDGISCEPVGDFSVTIRNISKDKYQATPVQRSVKSVREALILGLNKDLTVLTSTFEWSVVSEMELAASESAQGTIVSQGTTEWTINKRSIPAGIYQVKFNVTLAIGDPASPKVLNAFDYGFIEVIAAPVRAILDGGSSVRWGSKQNVNVDGSLSYDADIGPRIHTGLNFSWSCRSDTFVSNTCFGSFQNEGDSNPAIITIDPSKLEIDKTFFLRLNVSNDLRSSFAEMSFTMAAGEVPQVTLRCFIDCAAVVSASNKLRVTSECLNSPCNGSVYEWRLSILKGSDSWENIPILPNMTSTAVNSTNMIIKKNSLQSKSKYNLTLMVTSLKGAYGLSVLLFETAGEPHNGYCAPSVSEGVSLDTEFTFKCFDWQETSLPLTYEFALGEAPISYGTSPSSVSTVLPAGSPNEDFHQQVTIVIRNVVGVSVVEKLFIKVKPSSGLDPCVSTPDEVAIKLKGFIVGESNKLDEFLNKGELSQAVQLGLSVFKSANEKSECGQELDPRDKVLISNTLISKFTAITPENLEMSRLIMSVVSLAMGLEVQQKCESCGDGGGNSNNNNMELTMQLTDSTANMMISTLNDPEQPFTPELEKTASSVTGCLTNVLKSAAGSNQDDIVSAVTPPSPEFVKKASEKLSNVCDAFFGRLVSSEDLLLKTPNLAIFLKKVTANDAKGLSMGDGPSKFKLPSSLGNIGGGEINAKMQAVDFNPFTWDNSSKKIKSHVTTLELKSNSAEKINVSNLDNDIEILIPISSPPQNSTNGTQHSFLKPNQISVRSYYAELAHVPVSLKLSMPKAGIQINLFIKFGKRPMINDFDHNFTMVFTSTCDNQTDANVTCFIRDSSVTVMPSKPGFVYAGLLSKSSKNESQHSRQRRSCSGNRRKRRSCVGVKDPPPKGSLSTVIPKYDPNTDINYTLTITQSSCLYWSENTEKWTAEGCRVSQDSNTTHLKYLCNHLTSFGGNFIQAPNPIDFDKGFTEFSNLAESGNISVLVTIACFFLLYFVVLILARRADKRDVDKICSPKLIPLVKEGAYYYDMVISTGVWKHSATTANITISIKGENNGHSQIPLREKGETSELFGRGSINGFVLVMKESIGPLKEITLDHDNSGNNPSWFVETVVIQDRQTEERWVFPINRWLALEKYDGQIEVTVDSKSYSAFSAQVRSRLARKLADSHLWMSVFGKACSSTFTRVQRASCCLSVLFSAMIANAMFYNIGGESDGAIQVGPFKFSWRQIVIGVQSGIIVAPVNIIIAFLFKSSRPRKKRSEKYQVTDEAQRLLDEITDTGCMLPHFFVYLSWFLCFCTTMAAATFTLFYSLMWGKETSEQWLASILISNGQDIFVVQPTKVMIAVMVISFLFTKKNRGKCEEEEEEETTIDSLAIEIDFLGDDKKYQQEKMRERSKKEAQLASMTREIVLHLIFVFLLAIVSYGNKNGNRFLMTTEMRNRFTNFNLVEDAHGLGAWLKSEFTLNIYNQAWYNGLEEKNDVYIGNKILLSRIIAECYYDYSPENEDTTLLSLPGWIPLSLNTSWPDALQICPKPWRYQSAAELRNDPILASYNSYEGGGYAAVMGYDESTAQGVLDETITNGWLDRQTRAVILEFAVFNVNTNLISVATYFYEALATGAAYTTRRIETLELYSTESGAL</sequence>
<dbReference type="InterPro" id="IPR036392">
    <property type="entry name" value="PLAT/LH2_dom_sf"/>
</dbReference>
<dbReference type="InterPro" id="IPR000203">
    <property type="entry name" value="GPS"/>
</dbReference>
<keyword evidence="9 13" id="KW-0472">Membrane</keyword>
<feature type="compositionally biased region" description="Basic residues" evidence="12">
    <location>
        <begin position="1673"/>
        <end position="1688"/>
    </location>
</feature>
<feature type="transmembrane region" description="Helical" evidence="13">
    <location>
        <begin position="1790"/>
        <end position="1810"/>
    </location>
</feature>
<dbReference type="PROSITE" id="PS01286">
    <property type="entry name" value="FA58C_2"/>
    <property type="match status" value="2"/>
</dbReference>
<evidence type="ECO:0000259" key="19">
    <source>
        <dbReference type="PROSITE" id="PS51111"/>
    </source>
</evidence>
<comment type="similarity">
    <text evidence="2">Belongs to the polycystin family.</text>
</comment>
<dbReference type="InterPro" id="IPR001881">
    <property type="entry name" value="EGF-like_Ca-bd_dom"/>
</dbReference>
<dbReference type="PROSITE" id="PS50022">
    <property type="entry name" value="FA58C_3"/>
    <property type="match status" value="3"/>
</dbReference>
<dbReference type="Pfam" id="PF12947">
    <property type="entry name" value="EGF_3"/>
    <property type="match status" value="2"/>
</dbReference>
<feature type="transmembrane region" description="Helical" evidence="13">
    <location>
        <begin position="2094"/>
        <end position="2121"/>
    </location>
</feature>
<feature type="transmembrane region" description="Helical" evidence="13">
    <location>
        <begin position="2141"/>
        <end position="2160"/>
    </location>
</feature>
<keyword evidence="5 13" id="KW-0812">Transmembrane</keyword>
<evidence type="ECO:0000256" key="4">
    <source>
        <dbReference type="ARBA" id="ARBA00022536"/>
    </source>
</evidence>
<dbReference type="SUPFAM" id="SSF49785">
    <property type="entry name" value="Galactose-binding domain-like"/>
    <property type="match status" value="3"/>
</dbReference>
<evidence type="ECO:0000259" key="18">
    <source>
        <dbReference type="PROSITE" id="PS50221"/>
    </source>
</evidence>
<dbReference type="Pfam" id="PF13385">
    <property type="entry name" value="Laminin_G_3"/>
    <property type="match status" value="1"/>
</dbReference>
<evidence type="ECO:0000256" key="8">
    <source>
        <dbReference type="ARBA" id="ARBA00022989"/>
    </source>
</evidence>
<accession>A0A3M6U291</accession>
<feature type="region of interest" description="Disordered" evidence="12">
    <location>
        <begin position="1667"/>
        <end position="1701"/>
    </location>
</feature>
<dbReference type="FunFam" id="2.10.25.10:FF:000038">
    <property type="entry name" value="Fibrillin 2"/>
    <property type="match status" value="3"/>
</dbReference>
<feature type="transmembrane region" description="Helical" evidence="13">
    <location>
        <begin position="2212"/>
        <end position="2232"/>
    </location>
</feature>
<dbReference type="InterPro" id="IPR049883">
    <property type="entry name" value="NOTCH1_EGF-like"/>
</dbReference>
<evidence type="ECO:0000256" key="9">
    <source>
        <dbReference type="ARBA" id="ARBA00023136"/>
    </source>
</evidence>
<evidence type="ECO:0008006" key="22">
    <source>
        <dbReference type="Google" id="ProtNLM"/>
    </source>
</evidence>
<dbReference type="GO" id="GO:0005509">
    <property type="term" value="F:calcium ion binding"/>
    <property type="evidence" value="ECO:0007669"/>
    <property type="project" value="InterPro"/>
</dbReference>
<dbReference type="InterPro" id="IPR018097">
    <property type="entry name" value="EGF_Ca-bd_CS"/>
</dbReference>
<evidence type="ECO:0000256" key="2">
    <source>
        <dbReference type="ARBA" id="ARBA00007200"/>
    </source>
</evidence>
<dbReference type="FunFam" id="2.60.120.260:FF:000016">
    <property type="entry name" value="Contactin-associated protein-like 4 isoform 1"/>
    <property type="match status" value="1"/>
</dbReference>
<dbReference type="InterPro" id="IPR008979">
    <property type="entry name" value="Galactose-bd-like_sf"/>
</dbReference>
<evidence type="ECO:0000256" key="1">
    <source>
        <dbReference type="ARBA" id="ARBA00004651"/>
    </source>
</evidence>
<dbReference type="CDD" id="cd00057">
    <property type="entry name" value="FA58C"/>
    <property type="match status" value="2"/>
</dbReference>
<keyword evidence="3" id="KW-1003">Cell membrane</keyword>
<dbReference type="PANTHER" id="PTHR10877">
    <property type="entry name" value="POLYCYSTIN FAMILY MEMBER"/>
    <property type="match status" value="1"/>
</dbReference>
<feature type="domain" description="EGF-like" evidence="16">
    <location>
        <begin position="773"/>
        <end position="813"/>
    </location>
</feature>
<dbReference type="PROSITE" id="PS50026">
    <property type="entry name" value="EGF_3"/>
    <property type="match status" value="3"/>
</dbReference>
<keyword evidence="21" id="KW-1185">Reference proteome</keyword>
<dbReference type="PROSITE" id="PS50221">
    <property type="entry name" value="GAIN_B"/>
    <property type="match status" value="1"/>
</dbReference>
<dbReference type="InterPro" id="IPR051223">
    <property type="entry name" value="Polycystin"/>
</dbReference>
<dbReference type="PROSITE" id="PS01186">
    <property type="entry name" value="EGF_2"/>
    <property type="match status" value="2"/>
</dbReference>
<feature type="signal peptide" evidence="14">
    <location>
        <begin position="1"/>
        <end position="19"/>
    </location>
</feature>
<dbReference type="GO" id="GO:0005262">
    <property type="term" value="F:calcium channel activity"/>
    <property type="evidence" value="ECO:0007669"/>
    <property type="project" value="TreeGrafter"/>
</dbReference>
<feature type="transmembrane region" description="Helical" evidence="13">
    <location>
        <begin position="2037"/>
        <end position="2058"/>
    </location>
</feature>
<dbReference type="Pfam" id="PF01477">
    <property type="entry name" value="PLAT"/>
    <property type="match status" value="1"/>
</dbReference>
<reference evidence="20 21" key="1">
    <citation type="journal article" date="2018" name="Sci. Rep.">
        <title>Comparative analysis of the Pocillopora damicornis genome highlights role of immune system in coral evolution.</title>
        <authorList>
            <person name="Cunning R."/>
            <person name="Bay R.A."/>
            <person name="Gillette P."/>
            <person name="Baker A.C."/>
            <person name="Traylor-Knowles N."/>
        </authorList>
    </citation>
    <scope>NUCLEOTIDE SEQUENCE [LARGE SCALE GENOMIC DNA]</scope>
    <source>
        <strain evidence="20">RSMAS</strain>
        <tissue evidence="20">Whole animal</tissue>
    </source>
</reference>
<feature type="domain" description="EGF-like" evidence="16">
    <location>
        <begin position="691"/>
        <end position="731"/>
    </location>
</feature>
<feature type="domain" description="EGF-like" evidence="16">
    <location>
        <begin position="732"/>
        <end position="772"/>
    </location>
</feature>
<dbReference type="InterPro" id="IPR000152">
    <property type="entry name" value="EGF-type_Asp/Asn_hydroxyl_site"/>
</dbReference>
<dbReference type="PANTHER" id="PTHR10877:SF150">
    <property type="entry name" value="REJ DOMAIN-CONTAINING PROTEIN"/>
    <property type="match status" value="1"/>
</dbReference>
<dbReference type="STRING" id="46731.A0A3M6U291"/>
<dbReference type="InterPro" id="IPR024731">
    <property type="entry name" value="NELL2-like_EGF"/>
</dbReference>
<dbReference type="PROSITE" id="PS01187">
    <property type="entry name" value="EGF_CA"/>
    <property type="match status" value="1"/>
</dbReference>
<feature type="domain" description="F5/8 type C" evidence="15">
    <location>
        <begin position="328"/>
        <end position="475"/>
    </location>
</feature>
<evidence type="ECO:0000256" key="5">
    <source>
        <dbReference type="ARBA" id="ARBA00022692"/>
    </source>
</evidence>
<dbReference type="InterPro" id="IPR001024">
    <property type="entry name" value="PLAT/LH2_dom"/>
</dbReference>
<dbReference type="SMART" id="SM00303">
    <property type="entry name" value="GPS"/>
    <property type="match status" value="1"/>
</dbReference>
<dbReference type="InterPro" id="IPR057244">
    <property type="entry name" value="GAIN_B"/>
</dbReference>
<keyword evidence="6 14" id="KW-0732">Signal</keyword>
<dbReference type="Gene3D" id="2.60.120.260">
    <property type="entry name" value="Galactose-binding domain-like"/>
    <property type="match status" value="3"/>
</dbReference>
<dbReference type="OrthoDB" id="5988478at2759"/>
<evidence type="ECO:0000259" key="17">
    <source>
        <dbReference type="PROSITE" id="PS50095"/>
    </source>
</evidence>
<feature type="transmembrane region" description="Helical" evidence="13">
    <location>
        <begin position="1999"/>
        <end position="2017"/>
    </location>
</feature>
<dbReference type="Gene3D" id="2.10.25.10">
    <property type="entry name" value="Laminin"/>
    <property type="match status" value="3"/>
</dbReference>
<evidence type="ECO:0000259" key="15">
    <source>
        <dbReference type="PROSITE" id="PS50022"/>
    </source>
</evidence>
<keyword evidence="8 13" id="KW-1133">Transmembrane helix</keyword>
<feature type="domain" description="REJ" evidence="19">
    <location>
        <begin position="817"/>
        <end position="1188"/>
    </location>
</feature>
<evidence type="ECO:0000256" key="11">
    <source>
        <dbReference type="PROSITE-ProRule" id="PRU00076"/>
    </source>
</evidence>
<feature type="non-terminal residue" evidence="20">
    <location>
        <position position="2446"/>
    </location>
</feature>
<feature type="domain" description="F5/8 type C" evidence="15">
    <location>
        <begin position="170"/>
        <end position="325"/>
    </location>
</feature>
<dbReference type="SUPFAM" id="SSF49899">
    <property type="entry name" value="Concanavalin A-like lectins/glucanases"/>
    <property type="match status" value="1"/>
</dbReference>
<keyword evidence="10" id="KW-1015">Disulfide bond</keyword>
<evidence type="ECO:0000256" key="7">
    <source>
        <dbReference type="ARBA" id="ARBA00022737"/>
    </source>
</evidence>
<evidence type="ECO:0000256" key="13">
    <source>
        <dbReference type="SAM" id="Phobius"/>
    </source>
</evidence>
<comment type="subcellular location">
    <subcellularLocation>
        <location evidence="1">Cell membrane</location>
        <topology evidence="1">Multi-pass membrane protein</topology>
    </subcellularLocation>
</comment>
<feature type="chain" id="PRO_5018176625" description="Polycystic kidney disease protein 1-like 2" evidence="14">
    <location>
        <begin position="20"/>
        <end position="2446"/>
    </location>
</feature>
<evidence type="ECO:0000256" key="14">
    <source>
        <dbReference type="SAM" id="SignalP"/>
    </source>
</evidence>
<dbReference type="Pfam" id="PF02010">
    <property type="entry name" value="REJ"/>
    <property type="match status" value="1"/>
</dbReference>
<dbReference type="Pfam" id="PF00754">
    <property type="entry name" value="F5_F8_type_C"/>
    <property type="match status" value="3"/>
</dbReference>
<dbReference type="SMART" id="SM00181">
    <property type="entry name" value="EGF"/>
    <property type="match status" value="3"/>
</dbReference>
<dbReference type="PROSITE" id="PS51111">
    <property type="entry name" value="REJ"/>
    <property type="match status" value="1"/>
</dbReference>
<feature type="domain" description="PLAT" evidence="17">
    <location>
        <begin position="1835"/>
        <end position="1954"/>
    </location>
</feature>
<proteinExistence type="inferred from homology"/>
<dbReference type="GO" id="GO:0050982">
    <property type="term" value="P:detection of mechanical stimulus"/>
    <property type="evidence" value="ECO:0007669"/>
    <property type="project" value="TreeGrafter"/>
</dbReference>
<comment type="caution">
    <text evidence="20">The sequence shown here is derived from an EMBL/GenBank/DDBJ whole genome shotgun (WGS) entry which is preliminary data.</text>
</comment>
<dbReference type="EMBL" id="RCHS01002377">
    <property type="protein sequence ID" value="RMX47737.1"/>
    <property type="molecule type" value="Genomic_DNA"/>
</dbReference>
<name>A0A3M6U291_POCDA</name>
<dbReference type="PROSITE" id="PS01285">
    <property type="entry name" value="FA58C_1"/>
    <property type="match status" value="1"/>
</dbReference>
<keyword evidence="7" id="KW-0677">Repeat</keyword>
<dbReference type="InterPro" id="IPR046791">
    <property type="entry name" value="Polycystin_dom"/>
</dbReference>
<dbReference type="InterPro" id="IPR002859">
    <property type="entry name" value="PKD/REJ-like"/>
</dbReference>
<dbReference type="InterPro" id="IPR014010">
    <property type="entry name" value="REJ_dom"/>
</dbReference>